<feature type="transmembrane region" description="Helical" evidence="10">
    <location>
        <begin position="1019"/>
        <end position="1040"/>
    </location>
</feature>
<dbReference type="GO" id="GO:0005886">
    <property type="term" value="C:plasma membrane"/>
    <property type="evidence" value="ECO:0007669"/>
    <property type="project" value="UniProtKB-SubCell"/>
</dbReference>
<dbReference type="Gene3D" id="3.40.50.300">
    <property type="entry name" value="P-loop containing nucleotide triphosphate hydrolases"/>
    <property type="match status" value="1"/>
</dbReference>
<protein>
    <recommendedName>
        <fullName evidence="15">ATP-dependent transporter ycf16</fullName>
    </recommendedName>
</protein>
<keyword evidence="2" id="KW-0813">Transport</keyword>
<dbReference type="PROSITE" id="PS00211">
    <property type="entry name" value="ABC_TRANSPORTER_1"/>
    <property type="match status" value="1"/>
</dbReference>
<reference evidence="13 14" key="1">
    <citation type="journal article" date="2020" name="G3 (Bethesda)">
        <title>Improved Reference Genome for Cyclotella cryptica CCMP332, a Model for Cell Wall Morphogenesis, Salinity Adaptation, and Lipid Production in Diatoms (Bacillariophyta).</title>
        <authorList>
            <person name="Roberts W.R."/>
            <person name="Downey K.M."/>
            <person name="Ruck E.C."/>
            <person name="Traller J.C."/>
            <person name="Alverson A.J."/>
        </authorList>
    </citation>
    <scope>NUCLEOTIDE SEQUENCE [LARGE SCALE GENOMIC DNA]</scope>
    <source>
        <strain evidence="13 14">CCMP332</strain>
    </source>
</reference>
<dbReference type="PROSITE" id="PS50893">
    <property type="entry name" value="ABC_TRANSPORTER_2"/>
    <property type="match status" value="1"/>
</dbReference>
<evidence type="ECO:0000313" key="14">
    <source>
        <dbReference type="Proteomes" id="UP001516023"/>
    </source>
</evidence>
<evidence type="ECO:0000256" key="2">
    <source>
        <dbReference type="ARBA" id="ARBA00022448"/>
    </source>
</evidence>
<keyword evidence="6" id="KW-0067">ATP-binding</keyword>
<feature type="transmembrane region" description="Helical" evidence="10">
    <location>
        <begin position="902"/>
        <end position="924"/>
    </location>
</feature>
<feature type="region of interest" description="Disordered" evidence="9">
    <location>
        <begin position="1"/>
        <end position="24"/>
    </location>
</feature>
<evidence type="ECO:0000256" key="6">
    <source>
        <dbReference type="ARBA" id="ARBA00022840"/>
    </source>
</evidence>
<dbReference type="InterPro" id="IPR011527">
    <property type="entry name" value="ABC1_TM_dom"/>
</dbReference>
<evidence type="ECO:0000256" key="3">
    <source>
        <dbReference type="ARBA" id="ARBA00022475"/>
    </source>
</evidence>
<feature type="compositionally biased region" description="Basic residues" evidence="9">
    <location>
        <begin position="467"/>
        <end position="476"/>
    </location>
</feature>
<dbReference type="AlphaFoldDB" id="A0ABD3PA18"/>
<dbReference type="EMBL" id="JABMIG020000227">
    <property type="protein sequence ID" value="KAL3784873.1"/>
    <property type="molecule type" value="Genomic_DNA"/>
</dbReference>
<dbReference type="PANTHER" id="PTHR24221">
    <property type="entry name" value="ATP-BINDING CASSETTE SUB-FAMILY B"/>
    <property type="match status" value="1"/>
</dbReference>
<feature type="compositionally biased region" description="Low complexity" evidence="9">
    <location>
        <begin position="1"/>
        <end position="16"/>
    </location>
</feature>
<evidence type="ECO:0000259" key="11">
    <source>
        <dbReference type="PROSITE" id="PS50893"/>
    </source>
</evidence>
<dbReference type="SUPFAM" id="SSF90123">
    <property type="entry name" value="ABC transporter transmembrane region"/>
    <property type="match status" value="1"/>
</dbReference>
<dbReference type="InterPro" id="IPR017871">
    <property type="entry name" value="ABC_transporter-like_CS"/>
</dbReference>
<keyword evidence="3" id="KW-1003">Cell membrane</keyword>
<dbReference type="Pfam" id="PF00664">
    <property type="entry name" value="ABC_membrane"/>
    <property type="match status" value="1"/>
</dbReference>
<evidence type="ECO:0000256" key="1">
    <source>
        <dbReference type="ARBA" id="ARBA00004651"/>
    </source>
</evidence>
<dbReference type="InterPro" id="IPR003593">
    <property type="entry name" value="AAA+_ATPase"/>
</dbReference>
<keyword evidence="5" id="KW-0547">Nucleotide-binding</keyword>
<dbReference type="Proteomes" id="UP001516023">
    <property type="component" value="Unassembled WGS sequence"/>
</dbReference>
<dbReference type="InterPro" id="IPR039421">
    <property type="entry name" value="Type_1_exporter"/>
</dbReference>
<keyword evidence="4 10" id="KW-0812">Transmembrane</keyword>
<dbReference type="GO" id="GO:0005524">
    <property type="term" value="F:ATP binding"/>
    <property type="evidence" value="ECO:0007669"/>
    <property type="project" value="UniProtKB-KW"/>
</dbReference>
<dbReference type="FunFam" id="3.40.50.300:FF:000299">
    <property type="entry name" value="ABC transporter ATP-binding protein/permease"/>
    <property type="match status" value="1"/>
</dbReference>
<comment type="caution">
    <text evidence="13">The sequence shown here is derived from an EMBL/GenBank/DDBJ whole genome shotgun (WGS) entry which is preliminary data.</text>
</comment>
<evidence type="ECO:0000313" key="13">
    <source>
        <dbReference type="EMBL" id="KAL3784873.1"/>
    </source>
</evidence>
<keyword evidence="14" id="KW-1185">Reference proteome</keyword>
<feature type="domain" description="ABC transmembrane type-1" evidence="12">
    <location>
        <begin position="76"/>
        <end position="387"/>
    </location>
</feature>
<dbReference type="Gene3D" id="1.20.1560.10">
    <property type="entry name" value="ABC transporter type 1, transmembrane domain"/>
    <property type="match status" value="1"/>
</dbReference>
<dbReference type="SMART" id="SM00382">
    <property type="entry name" value="AAA"/>
    <property type="match status" value="1"/>
</dbReference>
<feature type="region of interest" description="Disordered" evidence="9">
    <location>
        <begin position="455"/>
        <end position="477"/>
    </location>
</feature>
<accession>A0ABD3PA18</accession>
<evidence type="ECO:0000256" key="10">
    <source>
        <dbReference type="SAM" id="Phobius"/>
    </source>
</evidence>
<dbReference type="SUPFAM" id="SSF52540">
    <property type="entry name" value="P-loop containing nucleoside triphosphate hydrolases"/>
    <property type="match status" value="1"/>
</dbReference>
<gene>
    <name evidence="13" type="ORF">HJC23_012476</name>
</gene>
<evidence type="ECO:0000256" key="8">
    <source>
        <dbReference type="ARBA" id="ARBA00023136"/>
    </source>
</evidence>
<dbReference type="PANTHER" id="PTHR24221:SF620">
    <property type="entry name" value="ABC TRANSMEMBRANE TYPE-1 DOMAIN-CONTAINING PROTEIN"/>
    <property type="match status" value="1"/>
</dbReference>
<evidence type="ECO:0000256" key="4">
    <source>
        <dbReference type="ARBA" id="ARBA00022692"/>
    </source>
</evidence>
<keyword evidence="8 10" id="KW-0472">Membrane</keyword>
<proteinExistence type="predicted"/>
<evidence type="ECO:0000259" key="12">
    <source>
        <dbReference type="PROSITE" id="PS50929"/>
    </source>
</evidence>
<keyword evidence="7 10" id="KW-1133">Transmembrane helix</keyword>
<feature type="domain" description="ABC transporter" evidence="11">
    <location>
        <begin position="497"/>
        <end position="747"/>
    </location>
</feature>
<dbReference type="InterPro" id="IPR025423">
    <property type="entry name" value="TMEM205-like"/>
</dbReference>
<dbReference type="InterPro" id="IPR027417">
    <property type="entry name" value="P-loop_NTPase"/>
</dbReference>
<comment type="subcellular location">
    <subcellularLocation>
        <location evidence="1">Cell membrane</location>
        <topology evidence="1">Multi-pass membrane protein</topology>
    </subcellularLocation>
</comment>
<sequence>MEATTEPPTTRQPTQKTHSETSPLLVADIENGSKIEEIPGMASSQSADATPSWSEAFAYVSPYLRPRDRHHSVLAFLALLTVLLEKLVNILPPLAIRHAVDAISAFASVAGQDDALENYSELQSHTANTVTLSIIAYFTIQTINSALSSLQSISQRAVSLDAERRFASALFSHLHLLGPAYHLERHAGELLRILSRGSDATSTIIDSICFNLLPTLFEACVVATVFCKFGVASIALSTIVAVTLYLMCTLRVTNTRMSQRRQVLEKSDEVGRIETETLVNYETVVMFGREQKEVEEYDAVRKEYTEERVNMLGLFAWLQLGQQTIRLGGTCIGLWLAGRATVYGTGGGRSGDSSTLSPGSFVVVQLYIQQLFQPLSYLGFTYRQITEAFTDLEKAVKCLKSIPSVKDSDDAVDWEVALQRQRKERPGLLESSGDIKFDNVSFRYKVKAMRKKLGGNEDEESLSNSRGGRRGRKTLGRRGLWGNRGRGVWAGQGGGGFWLNDAKKNPSDIPGNEIREEVKMGGIQNVTFHIPAGQTAALVGPSGSGKTTIIRLLLRMYDPDAGSVMVDDINVKSLLQQSLRSNIGVVAQDTVLFHASLRDNITYGKEDASDDEIWDAVRISALEPLVKSLPDGLETLVGERGMKLSGGERQRVGLARCIIKKPKLVLLDEATSALDSGTEREIQRNILTRQTAAAVCKGRTTLMIAHRLSTARRADVIIVLDKGEIIEKGTHEELLKLNGKYASMWRDQNEINCTLPLSAAMNRAVFLLLSIAGLQQVPAKAFSSSFGIASSSSRTHVLPPALLGFTTDAKTAPLAFFKRDNLSSRRLSSPSDSNEGKDEPWIRPAVHNSPLFRASAILYALLFAAYQTSNSPTASGATMLHKIGNRLVLAPKAAATLHLLSFATWFGTVVYTTFIAGITMFKNLPRRTFGTLQSKLFPLYFQLCTGMIGVQMPDIISKASELSLGIAFFSTLLNLLFLEPASTENMFGRYSLEDEGKKDTEEYKKLAKSFGKFHGMSSLFNLVALCGGIVHGVRLASSLIV</sequence>
<dbReference type="PROSITE" id="PS50929">
    <property type="entry name" value="ABC_TM1F"/>
    <property type="match status" value="1"/>
</dbReference>
<evidence type="ECO:0000256" key="9">
    <source>
        <dbReference type="SAM" id="MobiDB-lite"/>
    </source>
</evidence>
<evidence type="ECO:0000256" key="5">
    <source>
        <dbReference type="ARBA" id="ARBA00022741"/>
    </source>
</evidence>
<dbReference type="Pfam" id="PF00005">
    <property type="entry name" value="ABC_tran"/>
    <property type="match status" value="1"/>
</dbReference>
<evidence type="ECO:0000256" key="7">
    <source>
        <dbReference type="ARBA" id="ARBA00022989"/>
    </source>
</evidence>
<organism evidence="13 14">
    <name type="scientific">Cyclotella cryptica</name>
    <dbReference type="NCBI Taxonomy" id="29204"/>
    <lineage>
        <taxon>Eukaryota</taxon>
        <taxon>Sar</taxon>
        <taxon>Stramenopiles</taxon>
        <taxon>Ochrophyta</taxon>
        <taxon>Bacillariophyta</taxon>
        <taxon>Coscinodiscophyceae</taxon>
        <taxon>Thalassiosirophycidae</taxon>
        <taxon>Stephanodiscales</taxon>
        <taxon>Stephanodiscaceae</taxon>
        <taxon>Cyclotella</taxon>
    </lineage>
</organism>
<dbReference type="Pfam" id="PF13664">
    <property type="entry name" value="DUF4149"/>
    <property type="match status" value="1"/>
</dbReference>
<dbReference type="InterPro" id="IPR036640">
    <property type="entry name" value="ABC1_TM_sf"/>
</dbReference>
<dbReference type="InterPro" id="IPR003439">
    <property type="entry name" value="ABC_transporter-like_ATP-bd"/>
</dbReference>
<name>A0ABD3PA18_9STRA</name>
<evidence type="ECO:0008006" key="15">
    <source>
        <dbReference type="Google" id="ProtNLM"/>
    </source>
</evidence>